<reference evidence="1" key="1">
    <citation type="submission" date="2021-01" db="EMBL/GenBank/DDBJ databases">
        <title>Whole genome shotgun sequence of Actinoplanes capillaceus NBRC 16408.</title>
        <authorList>
            <person name="Komaki H."/>
            <person name="Tamura T."/>
        </authorList>
    </citation>
    <scope>NUCLEOTIDE SEQUENCE [LARGE SCALE GENOMIC DNA]</scope>
    <source>
        <strain evidence="1">NBRC 16408</strain>
    </source>
</reference>
<dbReference type="RefSeq" id="WP_204300500.1">
    <property type="nucleotide sequence ID" value="NZ_BAAAGQ010000037.1"/>
</dbReference>
<organism evidence="1">
    <name type="scientific">Actinoplanes campanulatus</name>
    <dbReference type="NCBI Taxonomy" id="113559"/>
    <lineage>
        <taxon>Bacteria</taxon>
        <taxon>Bacillati</taxon>
        <taxon>Actinomycetota</taxon>
        <taxon>Actinomycetes</taxon>
        <taxon>Micromonosporales</taxon>
        <taxon>Micromonosporaceae</taxon>
        <taxon>Actinoplanes</taxon>
    </lineage>
</organism>
<name>A0ABQ3WWE2_9ACTN</name>
<proteinExistence type="predicted"/>
<comment type="caution">
    <text evidence="1">The sequence shown here is derived from an EMBL/GenBank/DDBJ whole genome shotgun (WGS) entry which is preliminary data.</text>
</comment>
<accession>A0ABQ3WWE2</accession>
<evidence type="ECO:0000313" key="1">
    <source>
        <dbReference type="EMBL" id="GID50463.1"/>
    </source>
</evidence>
<sequence>MIRTAIRHSAGMGCCVEYSELSELPEWLRDRILEHLTRPAMDAVQDLLQTFVEDAVGLDEIRREMRDAARAETFFLRLERDALESILAEPQQEGTLRWLVEVDCNWGIDDDPTDRGAAVVLRQIADILRAAIEEAGAARR</sequence>
<evidence type="ECO:0008006" key="2">
    <source>
        <dbReference type="Google" id="ProtNLM"/>
    </source>
</evidence>
<protein>
    <recommendedName>
        <fullName evidence="2">CdiI immunity protein domain-containing protein</fullName>
    </recommendedName>
</protein>
<dbReference type="EMBL" id="BOMF01000149">
    <property type="protein sequence ID" value="GID50463.1"/>
    <property type="molecule type" value="Genomic_DNA"/>
</dbReference>
<gene>
    <name evidence="1" type="ORF">Aca07nite_77380</name>
</gene>